<keyword evidence="3" id="KW-1185">Reference proteome</keyword>
<feature type="transmembrane region" description="Helical" evidence="1">
    <location>
        <begin position="72"/>
        <end position="95"/>
    </location>
</feature>
<evidence type="ECO:0008006" key="4">
    <source>
        <dbReference type="Google" id="ProtNLM"/>
    </source>
</evidence>
<accession>A0ABT1HXV3</accession>
<organism evidence="2 3">
    <name type="scientific">Streptoalloteichus tenebrarius (strain ATCC 17920 / DSM 40477 / JCM 4838 / CBS 697.72 / NBRC 16177 / NCIMB 11028 / NRRL B-12390 / A12253. 1 / ISP 5477)</name>
    <name type="common">Streptomyces tenebrarius</name>
    <dbReference type="NCBI Taxonomy" id="1933"/>
    <lineage>
        <taxon>Bacteria</taxon>
        <taxon>Bacillati</taxon>
        <taxon>Actinomycetota</taxon>
        <taxon>Actinomycetes</taxon>
        <taxon>Pseudonocardiales</taxon>
        <taxon>Pseudonocardiaceae</taxon>
        <taxon>Streptoalloteichus</taxon>
    </lineage>
</organism>
<dbReference type="EMBL" id="JAMTCP010000025">
    <property type="protein sequence ID" value="MCP2260348.1"/>
    <property type="molecule type" value="Genomic_DNA"/>
</dbReference>
<protein>
    <recommendedName>
        <fullName evidence="4">Integral membrane protein</fullName>
    </recommendedName>
</protein>
<name>A0ABT1HXV3_STRSD</name>
<feature type="transmembrane region" description="Helical" evidence="1">
    <location>
        <begin position="6"/>
        <end position="24"/>
    </location>
</feature>
<comment type="caution">
    <text evidence="2">The sequence shown here is derived from an EMBL/GenBank/DDBJ whole genome shotgun (WGS) entry which is preliminary data.</text>
</comment>
<reference evidence="2 3" key="1">
    <citation type="submission" date="2022-06" db="EMBL/GenBank/DDBJ databases">
        <title>Genomic Encyclopedia of Archaeal and Bacterial Type Strains, Phase II (KMG-II): from individual species to whole genera.</title>
        <authorList>
            <person name="Goeker M."/>
        </authorList>
    </citation>
    <scope>NUCLEOTIDE SEQUENCE [LARGE SCALE GENOMIC DNA]</scope>
    <source>
        <strain evidence="2 3">DSM 40477</strain>
    </source>
</reference>
<keyword evidence="1" id="KW-0472">Membrane</keyword>
<evidence type="ECO:0000256" key="1">
    <source>
        <dbReference type="SAM" id="Phobius"/>
    </source>
</evidence>
<keyword evidence="1" id="KW-1133">Transmembrane helix</keyword>
<dbReference type="Proteomes" id="UP001205311">
    <property type="component" value="Unassembled WGS sequence"/>
</dbReference>
<keyword evidence="1" id="KW-0812">Transmembrane</keyword>
<dbReference type="RefSeq" id="WP_253671199.1">
    <property type="nucleotide sequence ID" value="NZ_JAMTCP010000025.1"/>
</dbReference>
<sequence length="98" mass="10143">MTVAASILAVGLLGVAFWMLGHWARCIRPECRVCGVELADVLVPTADGGFIVVLPGPPIRVRVRVARVARTVIALLVAVIVLTGDVGALLFTAVAGQG</sequence>
<gene>
    <name evidence="2" type="ORF">LX15_004061</name>
</gene>
<proteinExistence type="predicted"/>
<evidence type="ECO:0000313" key="3">
    <source>
        <dbReference type="Proteomes" id="UP001205311"/>
    </source>
</evidence>
<evidence type="ECO:0000313" key="2">
    <source>
        <dbReference type="EMBL" id="MCP2260348.1"/>
    </source>
</evidence>